<dbReference type="Pfam" id="PF00581">
    <property type="entry name" value="Rhodanese"/>
    <property type="match status" value="1"/>
</dbReference>
<dbReference type="SMART" id="SM00450">
    <property type="entry name" value="RHOD"/>
    <property type="match status" value="1"/>
</dbReference>
<organism evidence="9 10">
    <name type="scientific">Monosiga brevicollis</name>
    <name type="common">Choanoflagellate</name>
    <dbReference type="NCBI Taxonomy" id="81824"/>
    <lineage>
        <taxon>Eukaryota</taxon>
        <taxon>Choanoflagellata</taxon>
        <taxon>Craspedida</taxon>
        <taxon>Salpingoecidae</taxon>
        <taxon>Monosiga</taxon>
    </lineage>
</organism>
<feature type="domain" description="Rhodanese" evidence="8">
    <location>
        <begin position="392"/>
        <end position="500"/>
    </location>
</feature>
<evidence type="ECO:0000256" key="2">
    <source>
        <dbReference type="ARBA" id="ARBA00013064"/>
    </source>
</evidence>
<feature type="compositionally biased region" description="Low complexity" evidence="7">
    <location>
        <begin position="25"/>
        <end position="39"/>
    </location>
</feature>
<accession>A9UWH0</accession>
<feature type="compositionally biased region" description="Basic residues" evidence="7">
    <location>
        <begin position="57"/>
        <end position="68"/>
    </location>
</feature>
<dbReference type="PRINTS" id="PR00716">
    <property type="entry name" value="MPIPHPHTASE"/>
</dbReference>
<dbReference type="PANTHER" id="PTHR10828:SF17">
    <property type="entry name" value="PROTEIN-TYROSINE-PHOSPHATASE"/>
    <property type="match status" value="1"/>
</dbReference>
<dbReference type="InterPro" id="IPR001763">
    <property type="entry name" value="Rhodanese-like_dom"/>
</dbReference>
<dbReference type="STRING" id="81824.A9UWH0"/>
<feature type="region of interest" description="Disordered" evidence="7">
    <location>
        <begin position="268"/>
        <end position="335"/>
    </location>
</feature>
<feature type="compositionally biased region" description="Basic and acidic residues" evidence="7">
    <location>
        <begin position="41"/>
        <end position="56"/>
    </location>
</feature>
<keyword evidence="4" id="KW-0378">Hydrolase</keyword>
<dbReference type="eggNOG" id="KOG3772">
    <property type="taxonomic scope" value="Eukaryota"/>
</dbReference>
<dbReference type="Gene3D" id="3.40.250.10">
    <property type="entry name" value="Rhodanese-like domain"/>
    <property type="match status" value="1"/>
</dbReference>
<evidence type="ECO:0000256" key="7">
    <source>
        <dbReference type="SAM" id="MobiDB-lite"/>
    </source>
</evidence>
<dbReference type="Proteomes" id="UP000001357">
    <property type="component" value="Unassembled WGS sequence"/>
</dbReference>
<evidence type="ECO:0000259" key="8">
    <source>
        <dbReference type="PROSITE" id="PS50206"/>
    </source>
</evidence>
<feature type="region of interest" description="Disordered" evidence="7">
    <location>
        <begin position="1"/>
        <end position="87"/>
    </location>
</feature>
<evidence type="ECO:0000256" key="4">
    <source>
        <dbReference type="ARBA" id="ARBA00022801"/>
    </source>
</evidence>
<dbReference type="EC" id="3.1.3.48" evidence="2"/>
<keyword evidence="3" id="KW-0132">Cell division</keyword>
<evidence type="ECO:0000256" key="5">
    <source>
        <dbReference type="ARBA" id="ARBA00022912"/>
    </source>
</evidence>
<sequence length="580" mass="64692">MSNSSMPSRLRRNSHATRAILNDASNNSLKENSPSSSNSCGERDCSSPSMPREHRQNGRKLISKKSSRSSRNSASEPYSSGSPRTTTWVHSRCSAASSCSELSPCSSPVLFASHNEQLRPASRTHILPNHTDEALSAEFGGVQLGSQSVIDVLEDDDDDGDAVFETCPWLKGNSIEDHYEAMEFDNDILEELCVPTPDRSDGSSRFPISKLSNLGASSLNQSFPPANMTRQAAATASPQLTASRQIKPSNTAFRATCAQGQLAGSPLLLPAASQPSASPARQIAENPGRPAPRRAVTLQRSQSESAASRRPVPDLVPSSSEDRKSVPLSRDVRSEADVCSPLPKLQSAMQSDHDYEYPLPLTDTRHCKRKYIRAYISGETLSRLLKGEYAEHFTHVLVLDCRFSFEYDGGHILNAQRAWLREHVLNHLFYNPQVPFTETHRTAVVFHCEFSAQRGPDQYEFARCLDDIFSHGTGQRLWPNMFILEKGYREFYKNYPEHCFGKYCEMKDTTKASDLAHDEQILECSRLSVQDAEKLEEDHAAFFEMRKQFVKGGRSALTNPRRMVQGGEPMTPVHQITKYR</sequence>
<dbReference type="RefSeq" id="XP_001744811.1">
    <property type="nucleotide sequence ID" value="XM_001744759.1"/>
</dbReference>
<dbReference type="EMBL" id="CH991548">
    <property type="protein sequence ID" value="EDQ90044.1"/>
    <property type="molecule type" value="Genomic_DNA"/>
</dbReference>
<dbReference type="FunFam" id="3.40.250.10:FF:000209">
    <property type="entry name" value="Predicted protein"/>
    <property type="match status" value="1"/>
</dbReference>
<dbReference type="GO" id="GO:0010971">
    <property type="term" value="P:positive regulation of G2/M transition of mitotic cell cycle"/>
    <property type="evidence" value="ECO:0000318"/>
    <property type="project" value="GO_Central"/>
</dbReference>
<keyword evidence="10" id="KW-1185">Reference proteome</keyword>
<dbReference type="InterPro" id="IPR000751">
    <property type="entry name" value="MPI_Phosphatase"/>
</dbReference>
<protein>
    <recommendedName>
        <fullName evidence="2">protein-tyrosine-phosphatase</fullName>
        <ecNumber evidence="2">3.1.3.48</ecNumber>
    </recommendedName>
</protein>
<dbReference type="GO" id="GO:0004725">
    <property type="term" value="F:protein tyrosine phosphatase activity"/>
    <property type="evidence" value="ECO:0000318"/>
    <property type="project" value="GO_Central"/>
</dbReference>
<dbReference type="GO" id="GO:0005737">
    <property type="term" value="C:cytoplasm"/>
    <property type="evidence" value="ECO:0000318"/>
    <property type="project" value="GO_Central"/>
</dbReference>
<feature type="region of interest" description="Disordered" evidence="7">
    <location>
        <begin position="559"/>
        <end position="580"/>
    </location>
</feature>
<dbReference type="AlphaFoldDB" id="A9UWH0"/>
<gene>
    <name evidence="9" type="ORF">MONBRDRAFT_31958</name>
</gene>
<dbReference type="GO" id="GO:0000086">
    <property type="term" value="P:G2/M transition of mitotic cell cycle"/>
    <property type="evidence" value="ECO:0000318"/>
    <property type="project" value="GO_Central"/>
</dbReference>
<dbReference type="GO" id="GO:0005634">
    <property type="term" value="C:nucleus"/>
    <property type="evidence" value="ECO:0000318"/>
    <property type="project" value="GO_Central"/>
</dbReference>
<evidence type="ECO:0000256" key="1">
    <source>
        <dbReference type="ARBA" id="ARBA00011065"/>
    </source>
</evidence>
<name>A9UWH0_MONBE</name>
<dbReference type="SUPFAM" id="SSF52821">
    <property type="entry name" value="Rhodanese/Cell cycle control phosphatase"/>
    <property type="match status" value="1"/>
</dbReference>
<evidence type="ECO:0000256" key="6">
    <source>
        <dbReference type="ARBA" id="ARBA00023306"/>
    </source>
</evidence>
<evidence type="ECO:0000256" key="3">
    <source>
        <dbReference type="ARBA" id="ARBA00022618"/>
    </source>
</evidence>
<keyword evidence="5" id="KW-0904">Protein phosphatase</keyword>
<dbReference type="InterPro" id="IPR036873">
    <property type="entry name" value="Rhodanese-like_dom_sf"/>
</dbReference>
<keyword evidence="6" id="KW-0131">Cell cycle</keyword>
<reference evidence="9 10" key="1">
    <citation type="journal article" date="2008" name="Nature">
        <title>The genome of the choanoflagellate Monosiga brevicollis and the origin of metazoans.</title>
        <authorList>
            <consortium name="JGI Sequencing"/>
            <person name="King N."/>
            <person name="Westbrook M.J."/>
            <person name="Young S.L."/>
            <person name="Kuo A."/>
            <person name="Abedin M."/>
            <person name="Chapman J."/>
            <person name="Fairclough S."/>
            <person name="Hellsten U."/>
            <person name="Isogai Y."/>
            <person name="Letunic I."/>
            <person name="Marr M."/>
            <person name="Pincus D."/>
            <person name="Putnam N."/>
            <person name="Rokas A."/>
            <person name="Wright K.J."/>
            <person name="Zuzow R."/>
            <person name="Dirks W."/>
            <person name="Good M."/>
            <person name="Goodstein D."/>
            <person name="Lemons D."/>
            <person name="Li W."/>
            <person name="Lyons J.B."/>
            <person name="Morris A."/>
            <person name="Nichols S."/>
            <person name="Richter D.J."/>
            <person name="Salamov A."/>
            <person name="Bork P."/>
            <person name="Lim W.A."/>
            <person name="Manning G."/>
            <person name="Miller W.T."/>
            <person name="McGinnis W."/>
            <person name="Shapiro H."/>
            <person name="Tjian R."/>
            <person name="Grigoriev I.V."/>
            <person name="Rokhsar D."/>
        </authorList>
    </citation>
    <scope>NUCLEOTIDE SEQUENCE [LARGE SCALE GENOMIC DNA]</scope>
    <source>
        <strain evidence="10">MX1 / ATCC 50154</strain>
    </source>
</reference>
<dbReference type="PANTHER" id="PTHR10828">
    <property type="entry name" value="M-PHASE INDUCER PHOSPHATASE DUAL SPECIFICITY PHOSPHATASE CDC25"/>
    <property type="match status" value="1"/>
</dbReference>
<dbReference type="GO" id="GO:0110032">
    <property type="term" value="P:positive regulation of G2/MI transition of meiotic cell cycle"/>
    <property type="evidence" value="ECO:0000318"/>
    <property type="project" value="GO_Central"/>
</dbReference>
<evidence type="ECO:0000313" key="9">
    <source>
        <dbReference type="EMBL" id="EDQ90044.1"/>
    </source>
</evidence>
<dbReference type="GO" id="GO:0051301">
    <property type="term" value="P:cell division"/>
    <property type="evidence" value="ECO:0007669"/>
    <property type="project" value="UniProtKB-KW"/>
</dbReference>
<evidence type="ECO:0000313" key="10">
    <source>
        <dbReference type="Proteomes" id="UP000001357"/>
    </source>
</evidence>
<dbReference type="KEGG" id="mbr:MONBRDRAFT_31958"/>
<dbReference type="PROSITE" id="PS50206">
    <property type="entry name" value="RHODANESE_3"/>
    <property type="match status" value="1"/>
</dbReference>
<feature type="compositionally biased region" description="Basic and acidic residues" evidence="7">
    <location>
        <begin position="320"/>
        <end position="335"/>
    </location>
</feature>
<dbReference type="InParanoid" id="A9UWH0"/>
<feature type="compositionally biased region" description="Low complexity" evidence="7">
    <location>
        <begin position="69"/>
        <end position="80"/>
    </location>
</feature>
<dbReference type="GeneID" id="5890228"/>
<feature type="compositionally biased region" description="Low complexity" evidence="7">
    <location>
        <begin position="268"/>
        <end position="280"/>
    </location>
</feature>
<proteinExistence type="inferred from homology"/>
<comment type="similarity">
    <text evidence="1">Belongs to the MPI phosphatase family.</text>
</comment>
<feature type="compositionally biased region" description="Low complexity" evidence="7">
    <location>
        <begin position="299"/>
        <end position="310"/>
    </location>
</feature>